<organism evidence="1">
    <name type="scientific">marine metagenome</name>
    <dbReference type="NCBI Taxonomy" id="408172"/>
    <lineage>
        <taxon>unclassified sequences</taxon>
        <taxon>metagenomes</taxon>
        <taxon>ecological metagenomes</taxon>
    </lineage>
</organism>
<gene>
    <name evidence="1" type="ORF">METZ01_LOCUS71651</name>
</gene>
<sequence>MVDKSTLLRQMRKHAHTFSSAVAPPIVVDEANLHHALAMIDVAARDSGLGTFRKISFKIPPLLKSLRLENNLDYLKTEIKKRIPGSITSGTPLTEDEQQKEYEKFKRAEQKLRKVLDTKNS</sequence>
<proteinExistence type="predicted"/>
<accession>A0A381TV06</accession>
<dbReference type="EMBL" id="UINC01005061">
    <property type="protein sequence ID" value="SVA18797.1"/>
    <property type="molecule type" value="Genomic_DNA"/>
</dbReference>
<reference evidence="1" key="1">
    <citation type="submission" date="2018-05" db="EMBL/GenBank/DDBJ databases">
        <authorList>
            <person name="Lanie J.A."/>
            <person name="Ng W.-L."/>
            <person name="Kazmierczak K.M."/>
            <person name="Andrzejewski T.M."/>
            <person name="Davidsen T.M."/>
            <person name="Wayne K.J."/>
            <person name="Tettelin H."/>
            <person name="Glass J.I."/>
            <person name="Rusch D."/>
            <person name="Podicherti R."/>
            <person name="Tsui H.-C.T."/>
            <person name="Winkler M.E."/>
        </authorList>
    </citation>
    <scope>NUCLEOTIDE SEQUENCE</scope>
</reference>
<evidence type="ECO:0000313" key="1">
    <source>
        <dbReference type="EMBL" id="SVA18797.1"/>
    </source>
</evidence>
<dbReference type="AlphaFoldDB" id="A0A381TV06"/>
<protein>
    <submittedName>
        <fullName evidence="1">Uncharacterized protein</fullName>
    </submittedName>
</protein>
<name>A0A381TV06_9ZZZZ</name>